<accession>D8P770</accession>
<reference evidence="2" key="2">
    <citation type="submission" date="2010-02" db="EMBL/GenBank/DDBJ databases">
        <authorList>
            <person name="Genoscope - CEA"/>
        </authorList>
    </citation>
    <scope>NUCLEOTIDE SEQUENCE</scope>
    <source>
        <strain evidence="2">CFBP2957</strain>
        <plasmid evidence="2">RCFBPv3_mp</plasmid>
    </source>
</reference>
<gene>
    <name evidence="2" type="ORF">RCFBP_mp10113</name>
</gene>
<proteinExistence type="predicted"/>
<keyword evidence="1" id="KW-0732">Signal</keyword>
<sequence length="48" mass="5365">MRRVLAVALMTISSMAWATLQMPEIMIVDDGECQDFRVQGVVEIHTDG</sequence>
<protein>
    <submittedName>
        <fullName evidence="2">Uncharacterized protein</fullName>
    </submittedName>
</protein>
<dbReference type="PATRIC" id="fig|859656.5.peg.3353"/>
<reference evidence="2" key="1">
    <citation type="journal article" date="2010" name="BMC Genomics">
        <title>Genomes of three tomato pathogens within the Ralstonia solanacearum species complex reveal significant evolutionary divergence.</title>
        <authorList>
            <person name="Remenant B."/>
            <person name="Coupat-Goutaland B."/>
            <person name="Guidot A."/>
            <person name="Cellier G."/>
            <person name="Wicker E."/>
            <person name="Allen C."/>
            <person name="Fegan M."/>
            <person name="Pruvost O."/>
            <person name="Elbaz M."/>
            <person name="Calteau A."/>
            <person name="Salvignol G."/>
            <person name="Mornico D."/>
            <person name="Mangenot S."/>
            <person name="Barbe V."/>
            <person name="Medigue C."/>
            <person name="Prior P."/>
        </authorList>
    </citation>
    <scope>NUCLEOTIDE SEQUENCE [LARGE SCALE GENOMIC DNA]</scope>
    <source>
        <strain evidence="2">CFBP2957</strain>
        <plasmid evidence="2">RCFBPv3_mp</plasmid>
    </source>
</reference>
<evidence type="ECO:0000313" key="2">
    <source>
        <dbReference type="EMBL" id="CBJ52904.1"/>
    </source>
</evidence>
<feature type="chain" id="PRO_5003119652" evidence="1">
    <location>
        <begin position="19"/>
        <end position="48"/>
    </location>
</feature>
<evidence type="ECO:0000256" key="1">
    <source>
        <dbReference type="SAM" id="SignalP"/>
    </source>
</evidence>
<feature type="signal peptide" evidence="1">
    <location>
        <begin position="1"/>
        <end position="18"/>
    </location>
</feature>
<dbReference type="AlphaFoldDB" id="D8P770"/>
<geneLocation type="plasmid" evidence="2">
    <name>RCFBPv3_mp</name>
</geneLocation>
<name>D8P770_RALSL</name>
<organism evidence="2">
    <name type="scientific">Ralstonia solanacearum CFBP2957</name>
    <dbReference type="NCBI Taxonomy" id="859656"/>
    <lineage>
        <taxon>Bacteria</taxon>
        <taxon>Pseudomonadati</taxon>
        <taxon>Pseudomonadota</taxon>
        <taxon>Betaproteobacteria</taxon>
        <taxon>Burkholderiales</taxon>
        <taxon>Burkholderiaceae</taxon>
        <taxon>Ralstonia</taxon>
        <taxon>Ralstonia solanacearum species complex</taxon>
    </lineage>
</organism>
<dbReference type="EMBL" id="FP885907">
    <property type="protein sequence ID" value="CBJ52904.1"/>
    <property type="molecule type" value="Genomic_DNA"/>
</dbReference>
<keyword evidence="2" id="KW-0614">Plasmid</keyword>